<protein>
    <submittedName>
        <fullName evidence="1">Uncharacterized protein</fullName>
    </submittedName>
</protein>
<comment type="caution">
    <text evidence="1">The sequence shown here is derived from an EMBL/GenBank/DDBJ whole genome shotgun (WGS) entry which is preliminary data.</text>
</comment>
<proteinExistence type="predicted"/>
<dbReference type="OrthoDB" id="10033124at2759"/>
<gene>
    <name evidence="1" type="ORF">BJG266_LOCUS10951</name>
    <name evidence="2" type="ORF">QVE165_LOCUS34141</name>
</gene>
<keyword evidence="3" id="KW-1185">Reference proteome</keyword>
<evidence type="ECO:0000313" key="1">
    <source>
        <dbReference type="EMBL" id="CAF0910074.1"/>
    </source>
</evidence>
<name>A0A814AAT8_9BILA</name>
<dbReference type="Proteomes" id="UP000663832">
    <property type="component" value="Unassembled WGS sequence"/>
</dbReference>
<evidence type="ECO:0000313" key="2">
    <source>
        <dbReference type="EMBL" id="CAF1353769.1"/>
    </source>
</evidence>
<evidence type="ECO:0000313" key="3">
    <source>
        <dbReference type="Proteomes" id="UP000663832"/>
    </source>
</evidence>
<dbReference type="EMBL" id="CAJNOI010000039">
    <property type="protein sequence ID" value="CAF0910074.1"/>
    <property type="molecule type" value="Genomic_DNA"/>
</dbReference>
<dbReference type="EMBL" id="CAJNOM010000319">
    <property type="protein sequence ID" value="CAF1353769.1"/>
    <property type="molecule type" value="Genomic_DNA"/>
</dbReference>
<dbReference type="Proteomes" id="UP000663877">
    <property type="component" value="Unassembled WGS sequence"/>
</dbReference>
<sequence>MSDTFLDNFNAKCTTYFNSEFNTRLLSSSSTDKSTACEYYLAEYQRCMNEQKNFVNYIHEQRNLLDNLKSCETTIDTFLERLKIIHEYELKQNEIFEQILHELTKINPSSKEERIRLLGQIDELIASKPKLTGNITDNNPTTTTTTKLMAKSSDTFKIIL</sequence>
<reference evidence="1" key="1">
    <citation type="submission" date="2021-02" db="EMBL/GenBank/DDBJ databases">
        <authorList>
            <person name="Nowell W R."/>
        </authorList>
    </citation>
    <scope>NUCLEOTIDE SEQUENCE</scope>
</reference>
<accession>A0A814AAT8</accession>
<dbReference type="AlphaFoldDB" id="A0A814AAT8"/>
<organism evidence="1 4">
    <name type="scientific">Adineta steineri</name>
    <dbReference type="NCBI Taxonomy" id="433720"/>
    <lineage>
        <taxon>Eukaryota</taxon>
        <taxon>Metazoa</taxon>
        <taxon>Spiralia</taxon>
        <taxon>Gnathifera</taxon>
        <taxon>Rotifera</taxon>
        <taxon>Eurotatoria</taxon>
        <taxon>Bdelloidea</taxon>
        <taxon>Adinetida</taxon>
        <taxon>Adinetidae</taxon>
        <taxon>Adineta</taxon>
    </lineage>
</organism>
<evidence type="ECO:0000313" key="4">
    <source>
        <dbReference type="Proteomes" id="UP000663877"/>
    </source>
</evidence>